<dbReference type="Pfam" id="PF09243">
    <property type="entry name" value="Rsm22"/>
    <property type="match status" value="2"/>
</dbReference>
<organism evidence="9 10">
    <name type="scientific">Trichomonascus ciferrii</name>
    <dbReference type="NCBI Taxonomy" id="44093"/>
    <lineage>
        <taxon>Eukaryota</taxon>
        <taxon>Fungi</taxon>
        <taxon>Dikarya</taxon>
        <taxon>Ascomycota</taxon>
        <taxon>Saccharomycotina</taxon>
        <taxon>Dipodascomycetes</taxon>
        <taxon>Dipodascales</taxon>
        <taxon>Trichomonascaceae</taxon>
        <taxon>Trichomonascus</taxon>
        <taxon>Trichomonascus ciferrii complex</taxon>
    </lineage>
</organism>
<gene>
    <name evidence="9" type="ORF">TRICI_000190</name>
</gene>
<keyword evidence="4" id="KW-0408">Iron</keyword>
<evidence type="ECO:0000256" key="4">
    <source>
        <dbReference type="ARBA" id="ARBA00023004"/>
    </source>
</evidence>
<keyword evidence="10" id="KW-1185">Reference proteome</keyword>
<dbReference type="OrthoDB" id="421327at2759"/>
<comment type="caution">
    <text evidence="9">The sequence shown here is derived from an EMBL/GenBank/DDBJ whole genome shotgun (WGS) entry which is preliminary data.</text>
</comment>
<dbReference type="GO" id="GO:0008168">
    <property type="term" value="F:methyltransferase activity"/>
    <property type="evidence" value="ECO:0007669"/>
    <property type="project" value="InterPro"/>
</dbReference>
<dbReference type="Proteomes" id="UP000761534">
    <property type="component" value="Unassembled WGS sequence"/>
</dbReference>
<protein>
    <recommendedName>
        <fullName evidence="11">37S ribosomal protein S22</fullName>
    </recommendedName>
</protein>
<reference evidence="9" key="1">
    <citation type="journal article" date="2019" name="G3 (Bethesda)">
        <title>Genome Assemblies of Two Rare Opportunistic Yeast Pathogens: Diutina rugosa (syn. Candida rugosa) and Trichomonascus ciferrii (syn. Candida ciferrii).</title>
        <authorList>
            <person name="Mixao V."/>
            <person name="Saus E."/>
            <person name="Hansen A.P."/>
            <person name="Lass-Florl C."/>
            <person name="Gabaldon T."/>
        </authorList>
    </citation>
    <scope>NUCLEOTIDE SEQUENCE</scope>
    <source>
        <strain evidence="9">CBS 4856</strain>
    </source>
</reference>
<dbReference type="GO" id="GO:0003735">
    <property type="term" value="F:structural constituent of ribosome"/>
    <property type="evidence" value="ECO:0007669"/>
    <property type="project" value="TreeGrafter"/>
</dbReference>
<evidence type="ECO:0008006" key="11">
    <source>
        <dbReference type="Google" id="ProtNLM"/>
    </source>
</evidence>
<dbReference type="AlphaFoldDB" id="A0A642VE50"/>
<dbReference type="InterPro" id="IPR016522">
    <property type="entry name" value="RSM22_mit_bud"/>
</dbReference>
<keyword evidence="2" id="KW-0479">Metal-binding</keyword>
<dbReference type="PANTHER" id="PTHR13184:SF5">
    <property type="entry name" value="METHYLTRANSFERASE-LIKE PROTEIN 17, MITOCHONDRIAL"/>
    <property type="match status" value="1"/>
</dbReference>
<keyword evidence="3" id="KW-0809">Transit peptide</keyword>
<evidence type="ECO:0000256" key="3">
    <source>
        <dbReference type="ARBA" id="ARBA00022946"/>
    </source>
</evidence>
<evidence type="ECO:0000313" key="10">
    <source>
        <dbReference type="Proteomes" id="UP000761534"/>
    </source>
</evidence>
<comment type="subcellular location">
    <subcellularLocation>
        <location evidence="1">Mitochondrion</location>
    </subcellularLocation>
</comment>
<dbReference type="InterPro" id="IPR029063">
    <property type="entry name" value="SAM-dependent_MTases_sf"/>
</dbReference>
<sequence length="621" mass="70091">MIRRIRPTGIGGLVARAYSTDVNGGSVLRYGQEYQGQVVREQSDGVVVANEGVDSPKRAGKLQRLHPWTALGKTTGDELVILPQKLAEHINSITLDYKPQELRQRVAQYYIDLARSDVHKPAVDRVGTDVHLLGVFLQSYASAYNVLKETQRRMGGESQWRPRRVLDVGFGPATGILALNEIMGPEWTPEKKVSVVIGNSRMKRRAKELLRIQEQPPHAAEANDATNTATQKEAVQTVVTQGLPGYNSPKKYDLIIATHQLFRSDYHFPASVDDHTAHLLSLLEPGGVLVLVERGDPKGFESIARARQIMIRPEDHTSDVSKTPRVWKGGRKVVVDDNERGMTVPYQVKVLAPCAHHGKCPLSVGMDLRNKARSGFFNWCKFGQMVQRPKYMIELKKGQYLASKWDENDPGRGPGGKWLAGSGRPGGRSYETATHAYLIVQRSDNNPTDSVSHSDSWARILRTPMKRDKHVIMEVCSPTSEVEQWTVTKGFDRQAYHDARKSTGGDLWALSAKNFQARGGNRKSLAKSEKVELKNQKKQEAQEQKELEQELTEAAQLEEDIIYNAWESNRTPGEDPTDENADNLQEYFDEMEQELYSSSRYQRQVAKERKAEHWEKRTSKW</sequence>
<keyword evidence="5" id="KW-0411">Iron-sulfur</keyword>
<comment type="function">
    <text evidence="7">Mitochondrial ribosome (mitoribosome) assembly factor. Binds at the interface of the head and body domains of the mitochondrial small ribosomal subunit (mt-SSU), occluding the mRNA channel and preventing compaction of the head domain towards the body. Probable inactive methyltransferase: retains the characteristic folding and ability to bind S-adenosyl-L-methionine, but it probably lost its methyltransferase activity.</text>
</comment>
<evidence type="ECO:0000313" key="9">
    <source>
        <dbReference type="EMBL" id="KAA8917654.1"/>
    </source>
</evidence>
<evidence type="ECO:0000256" key="7">
    <source>
        <dbReference type="ARBA" id="ARBA00045681"/>
    </source>
</evidence>
<dbReference type="PANTHER" id="PTHR13184">
    <property type="entry name" value="37S RIBOSOMAL PROTEIN S22"/>
    <property type="match status" value="1"/>
</dbReference>
<feature type="compositionally biased region" description="Basic and acidic residues" evidence="8">
    <location>
        <begin position="526"/>
        <end position="544"/>
    </location>
</feature>
<keyword evidence="6" id="KW-0496">Mitochondrion</keyword>
<feature type="region of interest" description="Disordered" evidence="8">
    <location>
        <begin position="519"/>
        <end position="544"/>
    </location>
</feature>
<name>A0A642VE50_9ASCO</name>
<evidence type="ECO:0000256" key="5">
    <source>
        <dbReference type="ARBA" id="ARBA00023014"/>
    </source>
</evidence>
<dbReference type="GO" id="GO:0006412">
    <property type="term" value="P:translation"/>
    <property type="evidence" value="ECO:0007669"/>
    <property type="project" value="InterPro"/>
</dbReference>
<proteinExistence type="predicted"/>
<dbReference type="EMBL" id="SWFS01000021">
    <property type="protein sequence ID" value="KAA8917654.1"/>
    <property type="molecule type" value="Genomic_DNA"/>
</dbReference>
<dbReference type="Gene3D" id="3.40.50.150">
    <property type="entry name" value="Vaccinia Virus protein VP39"/>
    <property type="match status" value="1"/>
</dbReference>
<evidence type="ECO:0000256" key="2">
    <source>
        <dbReference type="ARBA" id="ARBA00022723"/>
    </source>
</evidence>
<dbReference type="PIRSF" id="PIRSF007797">
    <property type="entry name" value="RSM22"/>
    <property type="match status" value="1"/>
</dbReference>
<accession>A0A642VE50</accession>
<evidence type="ECO:0000256" key="6">
    <source>
        <dbReference type="ARBA" id="ARBA00023128"/>
    </source>
</evidence>
<dbReference type="InterPro" id="IPR052571">
    <property type="entry name" value="Mt_RNA_Methyltransferase"/>
</dbReference>
<dbReference type="GO" id="GO:0005763">
    <property type="term" value="C:mitochondrial small ribosomal subunit"/>
    <property type="evidence" value="ECO:0007669"/>
    <property type="project" value="TreeGrafter"/>
</dbReference>
<dbReference type="GO" id="GO:0046872">
    <property type="term" value="F:metal ion binding"/>
    <property type="evidence" value="ECO:0007669"/>
    <property type="project" value="UniProtKB-KW"/>
</dbReference>
<evidence type="ECO:0000256" key="1">
    <source>
        <dbReference type="ARBA" id="ARBA00004173"/>
    </source>
</evidence>
<dbReference type="SUPFAM" id="SSF53335">
    <property type="entry name" value="S-adenosyl-L-methionine-dependent methyltransferases"/>
    <property type="match status" value="1"/>
</dbReference>
<dbReference type="VEuPathDB" id="FungiDB:TRICI_000190"/>
<dbReference type="GO" id="GO:0051536">
    <property type="term" value="F:iron-sulfur cluster binding"/>
    <property type="evidence" value="ECO:0007669"/>
    <property type="project" value="UniProtKB-KW"/>
</dbReference>
<dbReference type="InterPro" id="IPR015324">
    <property type="entry name" value="Ribosomal_Rsm22-like"/>
</dbReference>
<evidence type="ECO:0000256" key="8">
    <source>
        <dbReference type="SAM" id="MobiDB-lite"/>
    </source>
</evidence>